<protein>
    <submittedName>
        <fullName evidence="2">Uncharacterized protein</fullName>
    </submittedName>
</protein>
<evidence type="ECO:0000313" key="2">
    <source>
        <dbReference type="EMBL" id="MEU3556087.1"/>
    </source>
</evidence>
<feature type="region of interest" description="Disordered" evidence="1">
    <location>
        <begin position="1"/>
        <end position="46"/>
    </location>
</feature>
<comment type="caution">
    <text evidence="2">The sequence shown here is derived from an EMBL/GenBank/DDBJ whole genome shotgun (WGS) entry which is preliminary data.</text>
</comment>
<reference evidence="2 3" key="1">
    <citation type="submission" date="2024-06" db="EMBL/GenBank/DDBJ databases">
        <title>The Natural Products Discovery Center: Release of the First 8490 Sequenced Strains for Exploring Actinobacteria Biosynthetic Diversity.</title>
        <authorList>
            <person name="Kalkreuter E."/>
            <person name="Kautsar S.A."/>
            <person name="Yang D."/>
            <person name="Bader C.D."/>
            <person name="Teijaro C.N."/>
            <person name="Fluegel L."/>
            <person name="Davis C.M."/>
            <person name="Simpson J.R."/>
            <person name="Lauterbach L."/>
            <person name="Steele A.D."/>
            <person name="Gui C."/>
            <person name="Meng S."/>
            <person name="Li G."/>
            <person name="Viehrig K."/>
            <person name="Ye F."/>
            <person name="Su P."/>
            <person name="Kiefer A.F."/>
            <person name="Nichols A."/>
            <person name="Cepeda A.J."/>
            <person name="Yan W."/>
            <person name="Fan B."/>
            <person name="Jiang Y."/>
            <person name="Adhikari A."/>
            <person name="Zheng C.-J."/>
            <person name="Schuster L."/>
            <person name="Cowan T.M."/>
            <person name="Smanski M.J."/>
            <person name="Chevrette M.G."/>
            <person name="De Carvalho L.P.S."/>
            <person name="Shen B."/>
        </authorList>
    </citation>
    <scope>NUCLEOTIDE SEQUENCE [LARGE SCALE GENOMIC DNA]</scope>
    <source>
        <strain evidence="2 3">NPDC038104</strain>
    </source>
</reference>
<organism evidence="2 3">
    <name type="scientific">Streptomyces fragilis</name>
    <dbReference type="NCBI Taxonomy" id="67301"/>
    <lineage>
        <taxon>Bacteria</taxon>
        <taxon>Bacillati</taxon>
        <taxon>Actinomycetota</taxon>
        <taxon>Actinomycetes</taxon>
        <taxon>Kitasatosporales</taxon>
        <taxon>Streptomycetaceae</taxon>
        <taxon>Streptomyces</taxon>
    </lineage>
</organism>
<sequence length="46" mass="5362">MRRFGTGRTVVRRDVHRSGRVRSEHALPVIEEDRSARPAAPERHEQ</sequence>
<accession>A0ABV2YK65</accession>
<evidence type="ECO:0000256" key="1">
    <source>
        <dbReference type="SAM" id="MobiDB-lite"/>
    </source>
</evidence>
<gene>
    <name evidence="2" type="ORF">AB0E65_17990</name>
</gene>
<dbReference type="RefSeq" id="WP_159105606.1">
    <property type="nucleotide sequence ID" value="NZ_BEVZ01000002.1"/>
</dbReference>
<evidence type="ECO:0000313" key="3">
    <source>
        <dbReference type="Proteomes" id="UP001550850"/>
    </source>
</evidence>
<name>A0ABV2YK65_9ACTN</name>
<proteinExistence type="predicted"/>
<keyword evidence="3" id="KW-1185">Reference proteome</keyword>
<feature type="compositionally biased region" description="Basic and acidic residues" evidence="1">
    <location>
        <begin position="11"/>
        <end position="46"/>
    </location>
</feature>
<dbReference type="Proteomes" id="UP001550850">
    <property type="component" value="Unassembled WGS sequence"/>
</dbReference>
<dbReference type="EMBL" id="JBEZUR010000027">
    <property type="protein sequence ID" value="MEU3556087.1"/>
    <property type="molecule type" value="Genomic_DNA"/>
</dbReference>